<keyword evidence="2 5" id="KW-0808">Transferase</keyword>
<proteinExistence type="predicted"/>
<dbReference type="GO" id="GO:0016757">
    <property type="term" value="F:glycosyltransferase activity"/>
    <property type="evidence" value="ECO:0007669"/>
    <property type="project" value="UniProtKB-KW"/>
</dbReference>
<dbReference type="Pfam" id="PF13439">
    <property type="entry name" value="Glyco_transf_4"/>
    <property type="match status" value="1"/>
</dbReference>
<gene>
    <name evidence="5" type="ORF">EXE58_09270</name>
</gene>
<dbReference type="Proteomes" id="UP000294853">
    <property type="component" value="Chromosome"/>
</dbReference>
<dbReference type="PANTHER" id="PTHR12526:SF595">
    <property type="entry name" value="BLL5217 PROTEIN"/>
    <property type="match status" value="1"/>
</dbReference>
<keyword evidence="1" id="KW-0328">Glycosyltransferase</keyword>
<evidence type="ECO:0000259" key="3">
    <source>
        <dbReference type="Pfam" id="PF00534"/>
    </source>
</evidence>
<evidence type="ECO:0000256" key="2">
    <source>
        <dbReference type="ARBA" id="ARBA00022679"/>
    </source>
</evidence>
<dbReference type="PANTHER" id="PTHR12526">
    <property type="entry name" value="GLYCOSYLTRANSFERASE"/>
    <property type="match status" value="1"/>
</dbReference>
<organism evidence="5 6">
    <name type="scientific">Nocardioides seonyuensis</name>
    <dbReference type="NCBI Taxonomy" id="2518371"/>
    <lineage>
        <taxon>Bacteria</taxon>
        <taxon>Bacillati</taxon>
        <taxon>Actinomycetota</taxon>
        <taxon>Actinomycetes</taxon>
        <taxon>Propionibacteriales</taxon>
        <taxon>Nocardioidaceae</taxon>
        <taxon>Nocardioides</taxon>
    </lineage>
</organism>
<dbReference type="OrthoDB" id="9809227at2"/>
<feature type="domain" description="Glycosyl transferase family 1" evidence="3">
    <location>
        <begin position="192"/>
        <end position="321"/>
    </location>
</feature>
<dbReference type="Pfam" id="PF00534">
    <property type="entry name" value="Glycos_transf_1"/>
    <property type="match status" value="1"/>
</dbReference>
<reference evidence="5 6" key="1">
    <citation type="submission" date="2019-03" db="EMBL/GenBank/DDBJ databases">
        <title>Three New Species of Nocardioides, Nocardioides euryhalodurans sp. nov., Nocardioides seonyuensis sp. nov. and Nocardioides eburneoflavus sp. nov. Iolated from Soil.</title>
        <authorList>
            <person name="Roh S.G."/>
            <person name="Lee C."/>
            <person name="Kim M.-K."/>
            <person name="Kim S.B."/>
        </authorList>
    </citation>
    <scope>NUCLEOTIDE SEQUENCE [LARGE SCALE GENOMIC DNA]</scope>
    <source>
        <strain evidence="5 6">MMS17-SY207-3</strain>
    </source>
</reference>
<evidence type="ECO:0000313" key="6">
    <source>
        <dbReference type="Proteomes" id="UP000294853"/>
    </source>
</evidence>
<dbReference type="SUPFAM" id="SSF53756">
    <property type="entry name" value="UDP-Glycosyltransferase/glycogen phosphorylase"/>
    <property type="match status" value="1"/>
</dbReference>
<keyword evidence="6" id="KW-1185">Reference proteome</keyword>
<evidence type="ECO:0000313" key="5">
    <source>
        <dbReference type="EMBL" id="QBX55624.1"/>
    </source>
</evidence>
<name>A0A4P7IEF9_9ACTN</name>
<feature type="domain" description="Glycosyltransferase subfamily 4-like N-terminal" evidence="4">
    <location>
        <begin position="23"/>
        <end position="181"/>
    </location>
</feature>
<dbReference type="AlphaFoldDB" id="A0A4P7IEF9"/>
<dbReference type="EMBL" id="CP038436">
    <property type="protein sequence ID" value="QBX55624.1"/>
    <property type="molecule type" value="Genomic_DNA"/>
</dbReference>
<evidence type="ECO:0000256" key="1">
    <source>
        <dbReference type="ARBA" id="ARBA00022676"/>
    </source>
</evidence>
<dbReference type="RefSeq" id="WP_135267615.1">
    <property type="nucleotide sequence ID" value="NZ_CP038436.1"/>
</dbReference>
<protein>
    <submittedName>
        <fullName evidence="5">Glycosyltransferase family 4 protein</fullName>
    </submittedName>
</protein>
<evidence type="ECO:0000259" key="4">
    <source>
        <dbReference type="Pfam" id="PF13439"/>
    </source>
</evidence>
<accession>A0A4P7IEF9</accession>
<sequence length="360" mass="38516">MRSEPLRICLVANSRFPIAEPFVGGLESMTWHLARELVRRGHEVAVFAAPHSDPALDVIELSVHPVPSTHDGRHDLDAPPGVHVAEHHAYLSLMLDLARPGPPRFDVVHNNSLHHLPVAMAGILAVPLVTTLHTPPIPALASAIARGAGASTFTAVSEFIARSWSHLVDSVCVPNGIDTDRWQAGPGGANAVWSGRIVPEKAPHEAIDAARRAGIPVVLAGPVLDRDYFEAEVVPRLGREVTYAGHLDQGGLADLVGRSAVAIVTPVWDEPYGLVAAEAIACGTPVAAYARGGLPEVIHPRCGRLAPPGDTRLLAAAIQEARLLDRDVVRRHAVEELSLQRMVRGYEEVYARLVDRGIAA</sequence>
<dbReference type="InterPro" id="IPR001296">
    <property type="entry name" value="Glyco_trans_1"/>
</dbReference>
<dbReference type="KEGG" id="nsn:EXE58_09270"/>
<dbReference type="Gene3D" id="3.40.50.2000">
    <property type="entry name" value="Glycogen Phosphorylase B"/>
    <property type="match status" value="2"/>
</dbReference>
<dbReference type="InterPro" id="IPR028098">
    <property type="entry name" value="Glyco_trans_4-like_N"/>
</dbReference>